<comment type="caution">
    <text evidence="1">The sequence shown here is derived from an EMBL/GenBank/DDBJ whole genome shotgun (WGS) entry which is preliminary data.</text>
</comment>
<evidence type="ECO:0000313" key="2">
    <source>
        <dbReference type="Proteomes" id="UP000309997"/>
    </source>
</evidence>
<organism evidence="1 2">
    <name type="scientific">Populus alba</name>
    <name type="common">White poplar</name>
    <dbReference type="NCBI Taxonomy" id="43335"/>
    <lineage>
        <taxon>Eukaryota</taxon>
        <taxon>Viridiplantae</taxon>
        <taxon>Streptophyta</taxon>
        <taxon>Embryophyta</taxon>
        <taxon>Tracheophyta</taxon>
        <taxon>Spermatophyta</taxon>
        <taxon>Magnoliopsida</taxon>
        <taxon>eudicotyledons</taxon>
        <taxon>Gunneridae</taxon>
        <taxon>Pentapetalae</taxon>
        <taxon>rosids</taxon>
        <taxon>fabids</taxon>
        <taxon>Malpighiales</taxon>
        <taxon>Salicaceae</taxon>
        <taxon>Saliceae</taxon>
        <taxon>Populus</taxon>
    </lineage>
</organism>
<sequence length="1047" mass="120988">MQSRRKEDYVTQSPSSKTRNPHRTDIGHESHPAPRHNAVDRSPRTQQRRSLSPRSKVEVSRRVVQGEGRSSSTERRDYGRHLGAGRTEKVRPGSPQYVQEHRKPHSDDGVVHRKYRQVEDMDYDDGKSNRLKRGYDHHAAPSRVNKEKDYRESRAVGIDGHGMLGQKSVPMEDGLVRGPYRVPPDLVPNSSYGDAGAHIQSMSRGMDMGHYEDEELRFRESIPSDKIPVREFYEEEERPMFLSRNVPYTRMPAPHSKDLESTSRFENFAGSSSGFSRSEFPSSYREDMPLAESDEYPRSSMKLTEPMDSNAYRERPVMDIRDREAGKRIITSYPQGAYNHKRVSHDHYLYSRSQGIVNDDHAYLSDDTHRMMSPPSPLDYEHARIDYERREFSRLSMHPVRDRTEHTEGSYINTRRSTVFDHPTIQKQAHMENLDAGRIQHASKYNAEYLGSAYTRVEFGQGELQDNRKSHLGVTQNHQIPHSRSNYGFGRDAGPQFQKETLDNPPTPLYDLEMQRLSAKRQRTREELAIYKPSDKAFKQKYVMEEEINRHDRKYVVEEDINRHDTRNIVSNKWNAPQEFEDVYETGEEWVNENAGDLHVSRTQRFYQSAYRNAKRTYDRQDILGDSASEDWLSSQDSLSHARRHSIRYYKPGAKYMNGHPRSSPLSWYNSHQTDRKSGAHRQHRIWKRNDDFGEDANVIDDDQPEEWVNLGEAEPPEGSEEFKQLVDEAFLLYSKRLNLNSALRRRYKEQGKAVEELHWMYMMGGYRRRRGCLCMDQKGKIEVVCSRSNGSEKKGLTASQFFVLFEDMPHSVYFSSKEFMAAQNLVQHAFMSHKIGLRAQHLGLHKAICVLMGWNSSVPCDAIACVPEILPAEEAVSQKEDLMLWPPLVVIHNISMSNNNPEHQKFVSLLPFHLVPLIGKGIVGGKIKVCLGKPADQSIMLVKFLGTFTGLENAEKLHKYFAGKKHGREEFEHKTSNNGNSISSWKEETQGGGKLEEQLLYGYLGIAEDLDRLDFNTKKWIKIKSKKEIQELANAPVKTDDKLLNY</sequence>
<accession>A0ACC4BSA3</accession>
<name>A0ACC4BSA3_POPAL</name>
<reference evidence="1 2" key="1">
    <citation type="journal article" date="2024" name="Plant Biotechnol. J.">
        <title>Genome and CRISPR/Cas9 system of a widespread forest tree (Populus alba) in the world.</title>
        <authorList>
            <person name="Liu Y.J."/>
            <person name="Jiang P.F."/>
            <person name="Han X.M."/>
            <person name="Li X.Y."/>
            <person name="Wang H.M."/>
            <person name="Wang Y.J."/>
            <person name="Wang X.X."/>
            <person name="Zeng Q.Y."/>
        </authorList>
    </citation>
    <scope>NUCLEOTIDE SEQUENCE [LARGE SCALE GENOMIC DNA]</scope>
    <source>
        <strain evidence="2">cv. PAL-ZL1</strain>
    </source>
</reference>
<dbReference type="Proteomes" id="UP000309997">
    <property type="component" value="Unassembled WGS sequence"/>
</dbReference>
<evidence type="ECO:0000313" key="1">
    <source>
        <dbReference type="EMBL" id="KAL3581297.1"/>
    </source>
</evidence>
<protein>
    <submittedName>
        <fullName evidence="1">Uncharacterized protein</fullName>
    </submittedName>
</protein>
<keyword evidence="2" id="KW-1185">Reference proteome</keyword>
<proteinExistence type="predicted"/>
<dbReference type="EMBL" id="RCHU02000008">
    <property type="protein sequence ID" value="KAL3581297.1"/>
    <property type="molecule type" value="Genomic_DNA"/>
</dbReference>
<gene>
    <name evidence="1" type="ORF">D5086_015629</name>
</gene>